<evidence type="ECO:0000313" key="2">
    <source>
        <dbReference type="Proteomes" id="UP000245959"/>
    </source>
</evidence>
<name>A0A2U1A9X9_9BACT</name>
<evidence type="ECO:0000313" key="1">
    <source>
        <dbReference type="EMBL" id="PVY30974.1"/>
    </source>
</evidence>
<reference evidence="1 2" key="1">
    <citation type="submission" date="2018-04" db="EMBL/GenBank/DDBJ databases">
        <title>Genomic Encyclopedia of Type Strains, Phase IV (KMG-IV): sequencing the most valuable type-strain genomes for metagenomic binning, comparative biology and taxonomic classification.</title>
        <authorList>
            <person name="Goeker M."/>
        </authorList>
    </citation>
    <scope>NUCLEOTIDE SEQUENCE [LARGE SCALE GENOMIC DNA]</scope>
    <source>
        <strain evidence="1 2">DSM 14823</strain>
    </source>
</reference>
<dbReference type="GeneID" id="78297349"/>
<dbReference type="AlphaFoldDB" id="A0A2U1A9X9"/>
<keyword evidence="2" id="KW-1185">Reference proteome</keyword>
<proteinExistence type="predicted"/>
<comment type="caution">
    <text evidence="1">The sequence shown here is derived from an EMBL/GenBank/DDBJ whole genome shotgun (WGS) entry which is preliminary data.</text>
</comment>
<protein>
    <submittedName>
        <fullName evidence="1">Uncharacterized protein</fullName>
    </submittedName>
</protein>
<dbReference type="Proteomes" id="UP000245959">
    <property type="component" value="Unassembled WGS sequence"/>
</dbReference>
<dbReference type="EMBL" id="QEKH01000063">
    <property type="protein sequence ID" value="PVY30974.1"/>
    <property type="molecule type" value="Genomic_DNA"/>
</dbReference>
<sequence>MSYGSAYSSLFVICKTVKQRDELLARFQKEKPGQGEFIAELLSASSPLYIDIDFPSGEVSRNLDNYLLELDRWLYENFNLRLKGHWQLEVDDGDFRCEIAEGKISDAALNWLKTYTVEQINDIRRYAENMYLPESTSVSDDPVFICPSCKTRSIEVVMTDCIVSEEIHYQNGELVYGFPKIHDSLNSHYQCSNCGWRLPVTPNPVDDGVLEKWLRQRPQTPDAFPDYAEEMFKLIRKTGHQAVKFCNWRLDLKVKRSMPPFFLPGLCPTTYPDADPSLDDDLRMICQDFVRHALASECCQEAPLDKTIYMASDISEQEP</sequence>
<organism evidence="1 2">
    <name type="scientific">Victivallis vadensis</name>
    <dbReference type="NCBI Taxonomy" id="172901"/>
    <lineage>
        <taxon>Bacteria</taxon>
        <taxon>Pseudomonadati</taxon>
        <taxon>Lentisphaerota</taxon>
        <taxon>Lentisphaeria</taxon>
        <taxon>Victivallales</taxon>
        <taxon>Victivallaceae</taxon>
        <taxon>Victivallis</taxon>
    </lineage>
</organism>
<dbReference type="RefSeq" id="WP_116886087.1">
    <property type="nucleotide sequence ID" value="NZ_CABMMC010000009.1"/>
</dbReference>
<gene>
    <name evidence="1" type="ORF">C8D82_16311</name>
</gene>
<accession>A0A2U1A9X9</accession>